<dbReference type="GO" id="GO:0047761">
    <property type="term" value="F:butyrate kinase activity"/>
    <property type="evidence" value="ECO:0007669"/>
    <property type="project" value="UniProtKB-EC"/>
</dbReference>
<dbReference type="InterPro" id="IPR043129">
    <property type="entry name" value="ATPase_NBD"/>
</dbReference>
<feature type="non-terminal residue" evidence="7">
    <location>
        <position position="42"/>
    </location>
</feature>
<keyword evidence="3" id="KW-0808">Transferase</keyword>
<evidence type="ECO:0000256" key="3">
    <source>
        <dbReference type="ARBA" id="ARBA00022679"/>
    </source>
</evidence>
<dbReference type="Proteomes" id="UP000014252">
    <property type="component" value="Unassembled WGS sequence"/>
</dbReference>
<name>A0A8E0MEU0_LACPA</name>
<dbReference type="EC" id="2.7.2.7" evidence="2"/>
<sequence>MTMHPKRDVVIVINPGSTSSKIALFKAGKMVAERTLNHSLAE</sequence>
<evidence type="ECO:0000256" key="5">
    <source>
        <dbReference type="ARBA" id="ARBA00022777"/>
    </source>
</evidence>
<protein>
    <recommendedName>
        <fullName evidence="2">butyrate kinase</fullName>
        <ecNumber evidence="2">2.7.2.7</ecNumber>
    </recommendedName>
</protein>
<organism evidence="7 8">
    <name type="scientific">Lacticaseibacillus paracasei subsp. paracasei Lpp71</name>
    <dbReference type="NCBI Taxonomy" id="1256207"/>
    <lineage>
        <taxon>Bacteria</taxon>
        <taxon>Bacillati</taxon>
        <taxon>Bacillota</taxon>
        <taxon>Bacilli</taxon>
        <taxon>Lactobacillales</taxon>
        <taxon>Lactobacillaceae</taxon>
        <taxon>Lacticaseibacillus</taxon>
    </lineage>
</organism>
<comment type="caution">
    <text evidence="7">The sequence shown here is derived from an EMBL/GenBank/DDBJ whole genome shotgun (WGS) entry which is preliminary data.</text>
</comment>
<reference evidence="7 8" key="1">
    <citation type="journal article" date="2013" name="PLoS ONE">
        <title>Lactobacillus paracasei comparative genomics: towards species pan-genome definition and exploitation of diversity.</title>
        <authorList>
            <person name="Smokvina T."/>
            <person name="Wels M."/>
            <person name="Polka J."/>
            <person name="Chervaux C."/>
            <person name="Brisse S."/>
            <person name="Boekhorst J."/>
            <person name="van Hylckama Vlieg J.E."/>
            <person name="Siezen R.J."/>
        </authorList>
    </citation>
    <scope>NUCLEOTIDE SEQUENCE [LARGE SCALE GENOMIC DNA]</scope>
    <source>
        <strain evidence="7 8">Lpp71</strain>
    </source>
</reference>
<keyword evidence="6" id="KW-0067">ATP-binding</keyword>
<dbReference type="AlphaFoldDB" id="A0A8E0MEU0"/>
<evidence type="ECO:0000256" key="6">
    <source>
        <dbReference type="ARBA" id="ARBA00022840"/>
    </source>
</evidence>
<dbReference type="PROSITE" id="PS01075">
    <property type="entry name" value="ACETATE_KINASE_1"/>
    <property type="match status" value="1"/>
</dbReference>
<dbReference type="InterPro" id="IPR023865">
    <property type="entry name" value="Aliphatic_acid_kinase_CS"/>
</dbReference>
<evidence type="ECO:0000313" key="8">
    <source>
        <dbReference type="Proteomes" id="UP000014252"/>
    </source>
</evidence>
<keyword evidence="5 7" id="KW-0418">Kinase</keyword>
<evidence type="ECO:0000313" key="7">
    <source>
        <dbReference type="EMBL" id="EPC74627.1"/>
    </source>
</evidence>
<dbReference type="SUPFAM" id="SSF53067">
    <property type="entry name" value="Actin-like ATPase domain"/>
    <property type="match status" value="1"/>
</dbReference>
<comment type="similarity">
    <text evidence="1">Belongs to the acetokinase family.</text>
</comment>
<evidence type="ECO:0000256" key="1">
    <source>
        <dbReference type="ARBA" id="ARBA00008748"/>
    </source>
</evidence>
<evidence type="ECO:0000256" key="4">
    <source>
        <dbReference type="ARBA" id="ARBA00022741"/>
    </source>
</evidence>
<accession>A0A8E0MEU0</accession>
<dbReference type="EMBL" id="ANKD01000345">
    <property type="protein sequence ID" value="EPC74627.1"/>
    <property type="molecule type" value="Genomic_DNA"/>
</dbReference>
<dbReference type="GO" id="GO:0005524">
    <property type="term" value="F:ATP binding"/>
    <property type="evidence" value="ECO:0007669"/>
    <property type="project" value="UniProtKB-KW"/>
</dbReference>
<proteinExistence type="inferred from homology"/>
<evidence type="ECO:0000256" key="2">
    <source>
        <dbReference type="ARBA" id="ARBA00013069"/>
    </source>
</evidence>
<keyword evidence="4" id="KW-0547">Nucleotide-binding</keyword>
<dbReference type="Gene3D" id="3.30.420.40">
    <property type="match status" value="1"/>
</dbReference>
<gene>
    <name evidence="7" type="ORF">Lpp71_07496</name>
</gene>